<feature type="compositionally biased region" description="Basic residues" evidence="1">
    <location>
        <begin position="34"/>
        <end position="43"/>
    </location>
</feature>
<evidence type="ECO:0000313" key="3">
    <source>
        <dbReference type="Proteomes" id="UP000653493"/>
    </source>
</evidence>
<dbReference type="Proteomes" id="UP000653493">
    <property type="component" value="Unassembled WGS sequence"/>
</dbReference>
<evidence type="ECO:0000313" key="2">
    <source>
        <dbReference type="EMBL" id="GGS25529.1"/>
    </source>
</evidence>
<gene>
    <name evidence="2" type="ORF">GCM10010238_12280</name>
</gene>
<comment type="caution">
    <text evidence="2">The sequence shown here is derived from an EMBL/GenBank/DDBJ whole genome shotgun (WGS) entry which is preliminary data.</text>
</comment>
<dbReference type="AlphaFoldDB" id="A0A918LA50"/>
<reference evidence="2" key="2">
    <citation type="submission" date="2020-09" db="EMBL/GenBank/DDBJ databases">
        <authorList>
            <person name="Sun Q."/>
            <person name="Ohkuma M."/>
        </authorList>
    </citation>
    <scope>NUCLEOTIDE SEQUENCE</scope>
    <source>
        <strain evidence="2">JCM 4234</strain>
    </source>
</reference>
<protein>
    <submittedName>
        <fullName evidence="2">Uncharacterized protein</fullName>
    </submittedName>
</protein>
<evidence type="ECO:0000256" key="1">
    <source>
        <dbReference type="SAM" id="MobiDB-lite"/>
    </source>
</evidence>
<accession>A0A918LA50</accession>
<sequence>MDDGGTGMTETDDSFTLTHPKRRPDRWPPCPGRRPARLPRGRRAAPAAAGRLAGLTGLTGDRTERAEDAVGPGPSHAVVRGPGPDGVPPPRSGTSSYWSGEEPPRGRPS</sequence>
<dbReference type="EMBL" id="BMSL01000002">
    <property type="protein sequence ID" value="GGS25529.1"/>
    <property type="molecule type" value="Genomic_DNA"/>
</dbReference>
<organism evidence="2 3">
    <name type="scientific">Streptomyces griseoviridis</name>
    <dbReference type="NCBI Taxonomy" id="45398"/>
    <lineage>
        <taxon>Bacteria</taxon>
        <taxon>Bacillati</taxon>
        <taxon>Actinomycetota</taxon>
        <taxon>Actinomycetes</taxon>
        <taxon>Kitasatosporales</taxon>
        <taxon>Streptomycetaceae</taxon>
        <taxon>Streptomyces</taxon>
    </lineage>
</organism>
<proteinExistence type="predicted"/>
<reference evidence="2" key="1">
    <citation type="journal article" date="2014" name="Int. J. Syst. Evol. Microbiol.">
        <title>Complete genome sequence of Corynebacterium casei LMG S-19264T (=DSM 44701T), isolated from a smear-ripened cheese.</title>
        <authorList>
            <consortium name="US DOE Joint Genome Institute (JGI-PGF)"/>
            <person name="Walter F."/>
            <person name="Albersmeier A."/>
            <person name="Kalinowski J."/>
            <person name="Ruckert C."/>
        </authorList>
    </citation>
    <scope>NUCLEOTIDE SEQUENCE</scope>
    <source>
        <strain evidence="2">JCM 4234</strain>
    </source>
</reference>
<feature type="compositionally biased region" description="Low complexity" evidence="1">
    <location>
        <begin position="44"/>
        <end position="60"/>
    </location>
</feature>
<feature type="region of interest" description="Disordered" evidence="1">
    <location>
        <begin position="1"/>
        <end position="109"/>
    </location>
</feature>
<name>A0A918LA50_STRGD</name>
<keyword evidence="3" id="KW-1185">Reference proteome</keyword>